<dbReference type="InterPro" id="IPR020094">
    <property type="entry name" value="TruA/RsuA/RluB/E/F_N"/>
</dbReference>
<keyword evidence="7" id="KW-1185">Reference proteome</keyword>
<dbReference type="GO" id="GO:0160147">
    <property type="term" value="F:tRNA pseudouridine(38-40) synthase activity"/>
    <property type="evidence" value="ECO:0007669"/>
    <property type="project" value="UniProtKB-EC"/>
</dbReference>
<name>A0A976IB22_BRELC</name>
<evidence type="ECO:0000313" key="7">
    <source>
        <dbReference type="Proteomes" id="UP000294530"/>
    </source>
</evidence>
<reference evidence="6 7" key="1">
    <citation type="journal article" date="2021" name="Genome Biol.">
        <title>AFLAP: assembly-free linkage analysis pipeline using k-mers from genome sequencing data.</title>
        <authorList>
            <person name="Fletcher K."/>
            <person name="Zhang L."/>
            <person name="Gil J."/>
            <person name="Han R."/>
            <person name="Cavanaugh K."/>
            <person name="Michelmore R."/>
        </authorList>
    </citation>
    <scope>NUCLEOTIDE SEQUENCE [LARGE SCALE GENOMIC DNA]</scope>
    <source>
        <strain evidence="6 7">SF5</strain>
    </source>
</reference>
<dbReference type="GeneID" id="94343987"/>
<sequence>MYPSTSCRYCLHVAYYGTGYIGWQRQQRGIRCIYDQGSVQEVIEAAVTEVSGSGQRVNVTGVSRTDAGTHALYQYGFIRLDSELTMTLIEFKDRVNAKLDTDRVVVLGVTVPTTSPSRIRSRCKKYIYYLQQGHRPDLKLGKYSWFLGRRIDIEQIRQALKFIEGTHDFRPFSKGLSKPMYENISTTRTIISTKVVVRRNVDFSLNPKICGSGKILDSTNSYNDLRSAADSKVASADAHNEQMMERGEGGTAVHFICIEIVANGFLRHMVRRIIGTLRPIGEGNQQPVQMQRVLDGSVQPGPSAPTKGLWLHRTWLTQDEYDVDCAGNLKTAT</sequence>
<dbReference type="AlphaFoldDB" id="A0A976IB22"/>
<gene>
    <name evidence="6" type="ORF">CCR75_000208</name>
</gene>
<dbReference type="SUPFAM" id="SSF55120">
    <property type="entry name" value="Pseudouridine synthase"/>
    <property type="match status" value="1"/>
</dbReference>
<dbReference type="EC" id="5.4.99.12" evidence="4"/>
<protein>
    <recommendedName>
        <fullName evidence="4">tRNA pseudouridine synthase</fullName>
        <ecNumber evidence="4">5.4.99.12</ecNumber>
    </recommendedName>
</protein>
<keyword evidence="3 4" id="KW-0413">Isomerase</keyword>
<dbReference type="InterPro" id="IPR020103">
    <property type="entry name" value="PsdUridine_synth_cat_dom_sf"/>
</dbReference>
<evidence type="ECO:0000256" key="4">
    <source>
        <dbReference type="RuleBase" id="RU003792"/>
    </source>
</evidence>
<dbReference type="Gene3D" id="3.30.70.660">
    <property type="entry name" value="Pseudouridine synthase I, catalytic domain, C-terminal subdomain"/>
    <property type="match status" value="1"/>
</dbReference>
<dbReference type="PANTHER" id="PTHR11142">
    <property type="entry name" value="PSEUDOURIDYLATE SYNTHASE"/>
    <property type="match status" value="1"/>
</dbReference>
<evidence type="ECO:0000256" key="2">
    <source>
        <dbReference type="ARBA" id="ARBA00022694"/>
    </source>
</evidence>
<dbReference type="EMBL" id="SHOA02000002">
    <property type="protein sequence ID" value="TDH65252.1"/>
    <property type="molecule type" value="Genomic_DNA"/>
</dbReference>
<dbReference type="OrthoDB" id="271910at2759"/>
<feature type="domain" description="Pseudouridine synthase I TruA alpha/beta" evidence="5">
    <location>
        <begin position="163"/>
        <end position="311"/>
    </location>
</feature>
<accession>A0A976IB22</accession>
<dbReference type="Proteomes" id="UP000294530">
    <property type="component" value="Unassembled WGS sequence"/>
</dbReference>
<dbReference type="InterPro" id="IPR020095">
    <property type="entry name" value="PsdUridine_synth_TruA_C"/>
</dbReference>
<dbReference type="PANTHER" id="PTHR11142:SF0">
    <property type="entry name" value="TRNA PSEUDOURIDINE SYNTHASE-LIKE 1"/>
    <property type="match status" value="1"/>
</dbReference>
<evidence type="ECO:0000256" key="3">
    <source>
        <dbReference type="ARBA" id="ARBA00023235"/>
    </source>
</evidence>
<dbReference type="RefSeq" id="XP_067814751.1">
    <property type="nucleotide sequence ID" value="XM_067958316.1"/>
</dbReference>
<evidence type="ECO:0000313" key="6">
    <source>
        <dbReference type="EMBL" id="TDH65252.1"/>
    </source>
</evidence>
<dbReference type="GO" id="GO:0031119">
    <property type="term" value="P:tRNA pseudouridine synthesis"/>
    <property type="evidence" value="ECO:0007669"/>
    <property type="project" value="TreeGrafter"/>
</dbReference>
<dbReference type="KEGG" id="blac:94343987"/>
<dbReference type="InterPro" id="IPR001406">
    <property type="entry name" value="PsdUridine_synth_TruA"/>
</dbReference>
<proteinExistence type="inferred from homology"/>
<dbReference type="GO" id="GO:0003723">
    <property type="term" value="F:RNA binding"/>
    <property type="evidence" value="ECO:0007669"/>
    <property type="project" value="InterPro"/>
</dbReference>
<keyword evidence="2 4" id="KW-0819">tRNA processing</keyword>
<comment type="catalytic activity">
    <reaction evidence="4">
        <text>uridine(38/39/40) in tRNA = pseudouridine(38/39/40) in tRNA</text>
        <dbReference type="Rhea" id="RHEA:22376"/>
        <dbReference type="Rhea" id="RHEA-COMP:10085"/>
        <dbReference type="Rhea" id="RHEA-COMP:10087"/>
        <dbReference type="ChEBI" id="CHEBI:65314"/>
        <dbReference type="ChEBI" id="CHEBI:65315"/>
        <dbReference type="EC" id="5.4.99.12"/>
    </reaction>
</comment>
<evidence type="ECO:0000256" key="1">
    <source>
        <dbReference type="ARBA" id="ARBA00009375"/>
    </source>
</evidence>
<dbReference type="Pfam" id="PF01416">
    <property type="entry name" value="PseudoU_synth_1"/>
    <property type="match status" value="1"/>
</dbReference>
<evidence type="ECO:0000259" key="5">
    <source>
        <dbReference type="Pfam" id="PF01416"/>
    </source>
</evidence>
<comment type="similarity">
    <text evidence="1 4">Belongs to the tRNA pseudouridine synthase TruA family.</text>
</comment>
<dbReference type="InterPro" id="IPR020097">
    <property type="entry name" value="PsdUridine_synth_TruA_a/b_dom"/>
</dbReference>
<organism evidence="6 7">
    <name type="scientific">Bremia lactucae</name>
    <name type="common">Lettuce downy mildew</name>
    <dbReference type="NCBI Taxonomy" id="4779"/>
    <lineage>
        <taxon>Eukaryota</taxon>
        <taxon>Sar</taxon>
        <taxon>Stramenopiles</taxon>
        <taxon>Oomycota</taxon>
        <taxon>Peronosporomycetes</taxon>
        <taxon>Peronosporales</taxon>
        <taxon>Peronosporaceae</taxon>
        <taxon>Bremia</taxon>
    </lineage>
</organism>
<dbReference type="HAMAP" id="MF_00171">
    <property type="entry name" value="TruA"/>
    <property type="match status" value="1"/>
</dbReference>
<dbReference type="Gene3D" id="3.30.70.580">
    <property type="entry name" value="Pseudouridine synthase I, catalytic domain, N-terminal subdomain"/>
    <property type="match status" value="1"/>
</dbReference>
<comment type="caution">
    <text evidence="6">The sequence shown here is derived from an EMBL/GenBank/DDBJ whole genome shotgun (WGS) entry which is preliminary data.</text>
</comment>